<evidence type="ECO:0000313" key="4">
    <source>
        <dbReference type="Proteomes" id="UP000184267"/>
    </source>
</evidence>
<protein>
    <recommendedName>
        <fullName evidence="2">BTB domain-containing protein</fullName>
    </recommendedName>
</protein>
<feature type="compositionally biased region" description="Low complexity" evidence="1">
    <location>
        <begin position="468"/>
        <end position="481"/>
    </location>
</feature>
<dbReference type="Proteomes" id="UP000184267">
    <property type="component" value="Unassembled WGS sequence"/>
</dbReference>
<feature type="domain" description="BTB" evidence="2">
    <location>
        <begin position="260"/>
        <end position="329"/>
    </location>
</feature>
<feature type="compositionally biased region" description="Low complexity" evidence="1">
    <location>
        <begin position="488"/>
        <end position="497"/>
    </location>
</feature>
<dbReference type="OrthoDB" id="2790546at2759"/>
<feature type="compositionally biased region" description="Low complexity" evidence="1">
    <location>
        <begin position="1"/>
        <end position="22"/>
    </location>
</feature>
<dbReference type="InterPro" id="IPR000210">
    <property type="entry name" value="BTB/POZ_dom"/>
</dbReference>
<dbReference type="Pfam" id="PF00651">
    <property type="entry name" value="BTB"/>
    <property type="match status" value="1"/>
</dbReference>
<evidence type="ECO:0000259" key="2">
    <source>
        <dbReference type="PROSITE" id="PS50097"/>
    </source>
</evidence>
<dbReference type="PANTHER" id="PTHR24413">
    <property type="entry name" value="SPECKLE-TYPE POZ PROTEIN"/>
    <property type="match status" value="1"/>
</dbReference>
<feature type="region of interest" description="Disordered" evidence="1">
    <location>
        <begin position="1"/>
        <end position="24"/>
    </location>
</feature>
<keyword evidence="4" id="KW-1185">Reference proteome</keyword>
<evidence type="ECO:0000313" key="3">
    <source>
        <dbReference type="EMBL" id="OJT09510.1"/>
    </source>
</evidence>
<dbReference type="Gene3D" id="3.30.710.10">
    <property type="entry name" value="Potassium Channel Kv1.1, Chain A"/>
    <property type="match status" value="2"/>
</dbReference>
<dbReference type="EMBL" id="MNAD01000903">
    <property type="protein sequence ID" value="OJT09510.1"/>
    <property type="molecule type" value="Genomic_DNA"/>
</dbReference>
<dbReference type="SMART" id="SM00225">
    <property type="entry name" value="BTB"/>
    <property type="match status" value="2"/>
</dbReference>
<proteinExistence type="predicted"/>
<reference evidence="3 4" key="1">
    <citation type="submission" date="2016-10" db="EMBL/GenBank/DDBJ databases">
        <title>Genome sequence of the basidiomycete white-rot fungus Trametes pubescens.</title>
        <authorList>
            <person name="Makela M.R."/>
            <person name="Granchi Z."/>
            <person name="Peng M."/>
            <person name="De Vries R.P."/>
            <person name="Grigoriev I."/>
            <person name="Riley R."/>
            <person name="Hilden K."/>
        </authorList>
    </citation>
    <scope>NUCLEOTIDE SEQUENCE [LARGE SCALE GENOMIC DNA]</scope>
    <source>
        <strain evidence="3 4">FBCC735</strain>
    </source>
</reference>
<feature type="region of interest" description="Disordered" evidence="1">
    <location>
        <begin position="449"/>
        <end position="499"/>
    </location>
</feature>
<dbReference type="OMA" id="PREANCL"/>
<name>A0A1M2VPN5_TRAPU</name>
<comment type="caution">
    <text evidence="3">The sequence shown here is derived from an EMBL/GenBank/DDBJ whole genome shotgun (WGS) entry which is preliminary data.</text>
</comment>
<dbReference type="CDD" id="cd18186">
    <property type="entry name" value="BTB_POZ_ZBTB_KLHL-like"/>
    <property type="match status" value="1"/>
</dbReference>
<organism evidence="3 4">
    <name type="scientific">Trametes pubescens</name>
    <name type="common">White-rot fungus</name>
    <dbReference type="NCBI Taxonomy" id="154538"/>
    <lineage>
        <taxon>Eukaryota</taxon>
        <taxon>Fungi</taxon>
        <taxon>Dikarya</taxon>
        <taxon>Basidiomycota</taxon>
        <taxon>Agaricomycotina</taxon>
        <taxon>Agaricomycetes</taxon>
        <taxon>Polyporales</taxon>
        <taxon>Polyporaceae</taxon>
        <taxon>Trametes</taxon>
    </lineage>
</organism>
<dbReference type="AlphaFoldDB" id="A0A1M2VPN5"/>
<dbReference type="STRING" id="154538.A0A1M2VPN5"/>
<feature type="compositionally biased region" description="Low complexity" evidence="1">
    <location>
        <begin position="449"/>
        <end position="459"/>
    </location>
</feature>
<sequence>MPALALPTPLAPASPSSFTTPKKTTKTMNAAYPFNKTAADAILRSSDNVDFWVRRSILAEASCIFEDMLSIPQPPPGALDNEDTKDGLPVIRLTENSHTLDRLLRLCYPIDDPEFNTLDELRPVLEAAMKYMMEEATSLLRTRLVKLGHSQPLRAFAIACALDLTPEAESLVPLAYTAHCAFVDELKDISAGVYYRVSHYMAKCSSPKHASGSSKKARPVSIATSILPPPLSPKPTFTPAYAHGENVEAVPQKLLNSPTADVIFRTSDAVDFRLHAPLLSLASPVFRRMLEDRHAERTYDPPDKGSACLGIIFVSEDSATLAALLRHVYPLPRPPPTSFPALKSLLAAAHKYELTSIISDLRPALQTHLPTDALRVFALAHRFNMPDVRAAAARSLLRVSYQELRHCYVEELEEIPAADYFRLLVYHDQCGQAASAFVLAHALAYSGATPSSPGTSPHPTHTHRRANSSDAYASTASPPSSSHRRSPSHSSAPSPADNLRLCAPAQKRGSTCHVFLDERSADAWAHFRRASAPRWWLMYVYKLALVVRNRPHGPAAALDRGLWRSAVGRAAECECCRGNFLPGFREYAEGLGADVERAVAKVKLDIGGVPATVKA</sequence>
<dbReference type="InterPro" id="IPR011333">
    <property type="entry name" value="SKP1/BTB/POZ_sf"/>
</dbReference>
<accession>A0A1M2VPN5</accession>
<evidence type="ECO:0000256" key="1">
    <source>
        <dbReference type="SAM" id="MobiDB-lite"/>
    </source>
</evidence>
<gene>
    <name evidence="3" type="ORF">TRAPUB_14009</name>
</gene>
<dbReference type="PROSITE" id="PS50097">
    <property type="entry name" value="BTB"/>
    <property type="match status" value="1"/>
</dbReference>
<dbReference type="SUPFAM" id="SSF54695">
    <property type="entry name" value="POZ domain"/>
    <property type="match status" value="1"/>
</dbReference>